<evidence type="ECO:0000313" key="1">
    <source>
        <dbReference type="EMBL" id="NWD96963.1"/>
    </source>
</evidence>
<dbReference type="EMBL" id="JACARY010000046">
    <property type="protein sequence ID" value="NWD96963.1"/>
    <property type="molecule type" value="Genomic_DNA"/>
</dbReference>
<dbReference type="RefSeq" id="WP_177060943.1">
    <property type="nucleotide sequence ID" value="NZ_JACARY010000046.1"/>
</dbReference>
<proteinExistence type="predicted"/>
<sequence>MPSFALVAEGITDQAVIERIIFTISNSILDDIDDEADIQPLQPLRDVTDQSRVAEGTFGGWERVREFCQTPERLEEALEFNDYLVVHIDTDMCEHANFGVPLLEEGKPVTAEDLLDRVSAKLQEWLGENFLNAHSDRVIFAIAIHSTECWLLTFYGRTEADKCRELSCFTHLERNLNRLDRRIEKNHKSFSDISTCFKKNKELISSRKLSISLEAFISSLESKLIPRIASMD</sequence>
<name>A0ABX2R2N1_9PSED</name>
<organism evidence="1 2">
    <name type="scientific">Pseudomonas reactans</name>
    <dbReference type="NCBI Taxonomy" id="117680"/>
    <lineage>
        <taxon>Bacteria</taxon>
        <taxon>Pseudomonadati</taxon>
        <taxon>Pseudomonadota</taxon>
        <taxon>Gammaproteobacteria</taxon>
        <taxon>Pseudomonadales</taxon>
        <taxon>Pseudomonadaceae</taxon>
        <taxon>Pseudomonas</taxon>
    </lineage>
</organism>
<gene>
    <name evidence="1" type="ORF">HX871_21265</name>
</gene>
<evidence type="ECO:0000313" key="2">
    <source>
        <dbReference type="Proteomes" id="UP000572863"/>
    </source>
</evidence>
<evidence type="ECO:0008006" key="3">
    <source>
        <dbReference type="Google" id="ProtNLM"/>
    </source>
</evidence>
<accession>A0ABX2R2N1</accession>
<dbReference type="Proteomes" id="UP000572863">
    <property type="component" value="Unassembled WGS sequence"/>
</dbReference>
<reference evidence="1 2" key="1">
    <citation type="submission" date="2020-04" db="EMBL/GenBank/DDBJ databases">
        <title>Molecular characterization of pseudomonads from Agaricus bisporus reveal novel blotch 2 pathogens in Western Europe.</title>
        <authorList>
            <person name="Taparia T."/>
            <person name="Krijger M."/>
            <person name="Haynes E."/>
            <person name="Elpinstone J.G."/>
            <person name="Noble R."/>
            <person name="Van Der Wolf J."/>
        </authorList>
    </citation>
    <scope>NUCLEOTIDE SEQUENCE [LARGE SCALE GENOMIC DNA]</scope>
    <source>
        <strain evidence="1 2">P7774</strain>
    </source>
</reference>
<protein>
    <recommendedName>
        <fullName evidence="3">Transposase</fullName>
    </recommendedName>
</protein>
<comment type="caution">
    <text evidence="1">The sequence shown here is derived from an EMBL/GenBank/DDBJ whole genome shotgun (WGS) entry which is preliminary data.</text>
</comment>
<keyword evidence="2" id="KW-1185">Reference proteome</keyword>